<dbReference type="Pfam" id="PF07992">
    <property type="entry name" value="Pyr_redox_2"/>
    <property type="match status" value="1"/>
</dbReference>
<comment type="caution">
    <text evidence="8">The sequence shown here is derived from an EMBL/GenBank/DDBJ whole genome shotgun (WGS) entry which is preliminary data.</text>
</comment>
<comment type="similarity">
    <text evidence="2">Belongs to the GMC oxidoreductase family.</text>
</comment>
<evidence type="ECO:0000313" key="9">
    <source>
        <dbReference type="Proteomes" id="UP001212499"/>
    </source>
</evidence>
<name>A0ABT5APS1_9CYAN</name>
<keyword evidence="5" id="KW-0560">Oxidoreductase</keyword>
<sequence>MLIDARKLPQDESLETEVCIVGSGPAGITLARELARTDFRVILLETGGLNFDRNTQSLTLGESVNNHFDILESQRCFQFGGTANFWKIRLGNNVIGVRYAPLDKIDFEKRDWLPYSGWPFDKSHLDPFYKRAHQLCQLGTFSYDAQDWEEAQTPCLPFSGNVTTNMFQFGPRAVFTHDSREVIQQARNITTYLNASLVEIETDETATNVTRLRVACLSGKEFWVRAKFTILATGGIETARLLLLSNKVQTTGLGNQNDLVGRFFMDHSLVHGGKLIPSNPEIFRKTALYDLRRVNNIPVMGKLTLTEECMHHQQLLNISTLMFPIPKLHQLKAANSLKTLLSSIHKPEVHRNIGKHLKNIVLGLDYILPAAYGAIIKQEPFVPSLAWSGWSYIPDKERRFAGFTLLQIAEQVPDPDNRITLTGDRDRLGRQRVKLHWRWNEIDIEHINRTQDILQQEIALAGIGELQIERDGNLPKLIHPGLHHHMGTTRMHDDPKQGVVDRNCQVHGISNLFIASSSVFPTGGFANPTLTIVALAMRLADHIKNIMAVN</sequence>
<keyword evidence="3" id="KW-0285">Flavoprotein</keyword>
<organism evidence="8 9">
    <name type="scientific">Anabaenopsis arnoldii</name>
    <dbReference type="NCBI Taxonomy" id="2152938"/>
    <lineage>
        <taxon>Bacteria</taxon>
        <taxon>Bacillati</taxon>
        <taxon>Cyanobacteriota</taxon>
        <taxon>Cyanophyceae</taxon>
        <taxon>Nostocales</taxon>
        <taxon>Nodulariaceae</taxon>
        <taxon>Anabaenopsis</taxon>
    </lineage>
</organism>
<feature type="domain" description="Glucose-methanol-choline oxidoreductase C-terminal" evidence="6">
    <location>
        <begin position="413"/>
        <end position="536"/>
    </location>
</feature>
<reference evidence="8 9" key="1">
    <citation type="submission" date="2023-01" db="EMBL/GenBank/DDBJ databases">
        <title>Genomes from the Australian National Cyanobacteria Reference Collection.</title>
        <authorList>
            <person name="Willis A."/>
            <person name="Lee E.M.F."/>
        </authorList>
    </citation>
    <scope>NUCLEOTIDE SEQUENCE [LARGE SCALE GENOMIC DNA]</scope>
    <source>
        <strain evidence="8 9">CS-1033</strain>
    </source>
</reference>
<proteinExistence type="inferred from homology"/>
<accession>A0ABT5APS1</accession>
<dbReference type="EMBL" id="JAQMUH010000082">
    <property type="protein sequence ID" value="MDB9539322.1"/>
    <property type="molecule type" value="Genomic_DNA"/>
</dbReference>
<dbReference type="InterPro" id="IPR023753">
    <property type="entry name" value="FAD/NAD-binding_dom"/>
</dbReference>
<dbReference type="Gene3D" id="3.50.50.60">
    <property type="entry name" value="FAD/NAD(P)-binding domain"/>
    <property type="match status" value="2"/>
</dbReference>
<dbReference type="PANTHER" id="PTHR42784:SF1">
    <property type="entry name" value="PYRANOSE 2-OXIDASE"/>
    <property type="match status" value="1"/>
</dbReference>
<evidence type="ECO:0000256" key="1">
    <source>
        <dbReference type="ARBA" id="ARBA00001974"/>
    </source>
</evidence>
<dbReference type="PRINTS" id="PR00469">
    <property type="entry name" value="PNDRDTASEII"/>
</dbReference>
<protein>
    <submittedName>
        <fullName evidence="8">GMC family oxidoreductase</fullName>
    </submittedName>
</protein>
<evidence type="ECO:0000256" key="4">
    <source>
        <dbReference type="ARBA" id="ARBA00022827"/>
    </source>
</evidence>
<comment type="cofactor">
    <cofactor evidence="1">
        <name>FAD</name>
        <dbReference type="ChEBI" id="CHEBI:57692"/>
    </cofactor>
</comment>
<dbReference type="RefSeq" id="WP_271732148.1">
    <property type="nucleotide sequence ID" value="NZ_JANQDP010000083.1"/>
</dbReference>
<evidence type="ECO:0000256" key="5">
    <source>
        <dbReference type="ARBA" id="ARBA00023002"/>
    </source>
</evidence>
<dbReference type="Pfam" id="PF05199">
    <property type="entry name" value="GMC_oxred_C"/>
    <property type="match status" value="1"/>
</dbReference>
<dbReference type="Proteomes" id="UP001212499">
    <property type="component" value="Unassembled WGS sequence"/>
</dbReference>
<dbReference type="InterPro" id="IPR051473">
    <property type="entry name" value="P2Ox-like"/>
</dbReference>
<keyword evidence="4" id="KW-0274">FAD</keyword>
<dbReference type="SUPFAM" id="SSF51905">
    <property type="entry name" value="FAD/NAD(P)-binding domain"/>
    <property type="match status" value="1"/>
</dbReference>
<evidence type="ECO:0000259" key="6">
    <source>
        <dbReference type="Pfam" id="PF05199"/>
    </source>
</evidence>
<dbReference type="InterPro" id="IPR036188">
    <property type="entry name" value="FAD/NAD-bd_sf"/>
</dbReference>
<dbReference type="PANTHER" id="PTHR42784">
    <property type="entry name" value="PYRANOSE 2-OXIDASE"/>
    <property type="match status" value="1"/>
</dbReference>
<evidence type="ECO:0000256" key="2">
    <source>
        <dbReference type="ARBA" id="ARBA00010790"/>
    </source>
</evidence>
<evidence type="ECO:0000256" key="3">
    <source>
        <dbReference type="ARBA" id="ARBA00022630"/>
    </source>
</evidence>
<feature type="domain" description="FAD/NAD(P)-binding" evidence="7">
    <location>
        <begin position="17"/>
        <end position="242"/>
    </location>
</feature>
<evidence type="ECO:0000259" key="7">
    <source>
        <dbReference type="Pfam" id="PF07992"/>
    </source>
</evidence>
<gene>
    <name evidence="8" type="ORF">PN457_06545</name>
</gene>
<keyword evidence="9" id="KW-1185">Reference proteome</keyword>
<evidence type="ECO:0000313" key="8">
    <source>
        <dbReference type="EMBL" id="MDB9539322.1"/>
    </source>
</evidence>
<dbReference type="InterPro" id="IPR007867">
    <property type="entry name" value="GMC_OxRtase_C"/>
</dbReference>